<evidence type="ECO:0000256" key="1">
    <source>
        <dbReference type="SAM" id="MobiDB-lite"/>
    </source>
</evidence>
<feature type="region of interest" description="Disordered" evidence="1">
    <location>
        <begin position="594"/>
        <end position="614"/>
    </location>
</feature>
<feature type="compositionally biased region" description="Basic and acidic residues" evidence="1">
    <location>
        <begin position="532"/>
        <end position="543"/>
    </location>
</feature>
<feature type="region of interest" description="Disordered" evidence="1">
    <location>
        <begin position="499"/>
        <end position="543"/>
    </location>
</feature>
<reference evidence="2 3" key="1">
    <citation type="submission" date="2014-07" db="EMBL/GenBank/DDBJ databases">
        <authorList>
            <person name="Sibley D."/>
            <person name="Venepally P."/>
            <person name="Karamycheva S."/>
            <person name="Hadjithomas M."/>
            <person name="Khan A."/>
            <person name="Brunk B."/>
            <person name="Roos D."/>
            <person name="Caler E."/>
            <person name="Lorenzi H."/>
        </authorList>
    </citation>
    <scope>NUCLEOTIDE SEQUENCE [LARGE SCALE GENOMIC DNA]</scope>
    <source>
        <strain evidence="2 3">FOU</strain>
    </source>
</reference>
<feature type="region of interest" description="Disordered" evidence="1">
    <location>
        <begin position="197"/>
        <end position="444"/>
    </location>
</feature>
<dbReference type="EMBL" id="AEYH02002402">
    <property type="protein sequence ID" value="KFG39513.1"/>
    <property type="molecule type" value="Genomic_DNA"/>
</dbReference>
<comment type="caution">
    <text evidence="2">The sequence shown here is derived from an EMBL/GenBank/DDBJ whole genome shotgun (WGS) entry which is preliminary data.</text>
</comment>
<dbReference type="AlphaFoldDB" id="A0A086K545"/>
<feature type="compositionally biased region" description="Basic and acidic residues" evidence="1">
    <location>
        <begin position="331"/>
        <end position="344"/>
    </location>
</feature>
<feature type="compositionally biased region" description="Low complexity" evidence="1">
    <location>
        <begin position="316"/>
        <end position="330"/>
    </location>
</feature>
<dbReference type="OrthoDB" id="21123at2759"/>
<feature type="compositionally biased region" description="Basic residues" evidence="1">
    <location>
        <begin position="212"/>
        <end position="235"/>
    </location>
</feature>
<feature type="region of interest" description="Disordered" evidence="1">
    <location>
        <begin position="1"/>
        <end position="45"/>
    </location>
</feature>
<feature type="compositionally biased region" description="Basic and acidic residues" evidence="1">
    <location>
        <begin position="197"/>
        <end position="211"/>
    </location>
</feature>
<protein>
    <submittedName>
        <fullName evidence="2">Pre-mRNA splicing factor</fullName>
    </submittedName>
</protein>
<feature type="compositionally biased region" description="Basic and acidic residues" evidence="1">
    <location>
        <begin position="236"/>
        <end position="295"/>
    </location>
</feature>
<feature type="compositionally biased region" description="Low complexity" evidence="1">
    <location>
        <begin position="374"/>
        <end position="388"/>
    </location>
</feature>
<sequence length="614" mass="69450">MLPHQLKRAVAEAEAHAAAQNGTRGGDGGGGESLPAGEADRLRQLQKDRAQLQLRKLQTQLNKETFPMAPSRRRRFDFEASGGGGGCGFGVAVRRAEGAEGGAGGGKRSISPGEAARGAVCVFGVCISSGPSCGRAGGRERQGEVQSASLFLPEGSLLRASDDTLRKLREDPLFLIKQAEITQKKIQEANPLLRQREAERRERRRLEEEEKRRRRERKRERKLQKKLKERKRRRRKEEADQETRRRSRYSSDEDSGYREERRRERYEDSRQGERRGGHEWGRLKEEPARERREGRGFFNACVRGSSFGDSRSSCIRRQSAEAPSRSSRSVSGDRGRRGEREQRGRSRRARRSSSSPDARRRDRHRRRSKHSEGSDSFSSSSSSSSSPSRSRRRSTLQPPPEEKRTVPEAPAVKKEPMLLPVKREQASASPASANEAEKATRRVYGPARPDVAAIQTEAFGVTDEIAPPAAIQEKARVLQEQREAQQKAAIAARNAAIDQAVRERREREEKAKNEGGGSRSEADQKLQQMREAGLRHEEDKARKHELLAMKETLQEQLEQKWRVKTEGGELFNSVQRQAFFSEGKTVEDFLQRRRARRRKGADEDDILATNAEQR</sequence>
<gene>
    <name evidence="2" type="ORF">TGFOU_204120</name>
</gene>
<feature type="compositionally biased region" description="Basic and acidic residues" evidence="1">
    <location>
        <begin position="500"/>
        <end position="513"/>
    </location>
</feature>
<accession>A0A086K545</accession>
<proteinExistence type="predicted"/>
<organism evidence="2 3">
    <name type="scientific">Toxoplasma gondii FOU</name>
    <dbReference type="NCBI Taxonomy" id="943167"/>
    <lineage>
        <taxon>Eukaryota</taxon>
        <taxon>Sar</taxon>
        <taxon>Alveolata</taxon>
        <taxon>Apicomplexa</taxon>
        <taxon>Conoidasida</taxon>
        <taxon>Coccidia</taxon>
        <taxon>Eucoccidiorida</taxon>
        <taxon>Eimeriorina</taxon>
        <taxon>Sarcocystidae</taxon>
        <taxon>Toxoplasma</taxon>
    </lineage>
</organism>
<feature type="compositionally biased region" description="Gly residues" evidence="1">
    <location>
        <begin position="23"/>
        <end position="32"/>
    </location>
</feature>
<name>A0A086K545_TOXGO</name>
<evidence type="ECO:0000313" key="2">
    <source>
        <dbReference type="EMBL" id="KFG39513.1"/>
    </source>
</evidence>
<feature type="compositionally biased region" description="Basic and acidic residues" evidence="1">
    <location>
        <begin position="400"/>
        <end position="425"/>
    </location>
</feature>
<evidence type="ECO:0000313" key="3">
    <source>
        <dbReference type="Proteomes" id="UP000028838"/>
    </source>
</evidence>
<dbReference type="Proteomes" id="UP000028838">
    <property type="component" value="Unassembled WGS sequence"/>
</dbReference>
<dbReference type="VEuPathDB" id="ToxoDB:TGFOU_204120"/>